<evidence type="ECO:0000256" key="1">
    <source>
        <dbReference type="SAM" id="MobiDB-lite"/>
    </source>
</evidence>
<dbReference type="AlphaFoldDB" id="A0A645FYZ4"/>
<comment type="caution">
    <text evidence="2">The sequence shown here is derived from an EMBL/GenBank/DDBJ whole genome shotgun (WGS) entry which is preliminary data.</text>
</comment>
<proteinExistence type="predicted"/>
<evidence type="ECO:0000313" key="2">
    <source>
        <dbReference type="EMBL" id="MPN18932.1"/>
    </source>
</evidence>
<feature type="region of interest" description="Disordered" evidence="1">
    <location>
        <begin position="1"/>
        <end position="41"/>
    </location>
</feature>
<sequence length="70" mass="8042">MGQQCTAQRRRKRSGGPAALRQAAARSYGDGQHRDRQQQRRGLDAILKYDILQLRGVLQADSDQKRNHRQ</sequence>
<accession>A0A645FYZ4</accession>
<protein>
    <submittedName>
        <fullName evidence="2">Uncharacterized protein</fullName>
    </submittedName>
</protein>
<gene>
    <name evidence="2" type="ORF">SDC9_166297</name>
</gene>
<feature type="compositionally biased region" description="Basic and acidic residues" evidence="1">
    <location>
        <begin position="31"/>
        <end position="41"/>
    </location>
</feature>
<name>A0A645FYZ4_9ZZZZ</name>
<dbReference type="EMBL" id="VSSQ01066377">
    <property type="protein sequence ID" value="MPN18932.1"/>
    <property type="molecule type" value="Genomic_DNA"/>
</dbReference>
<reference evidence="2" key="1">
    <citation type="submission" date="2019-08" db="EMBL/GenBank/DDBJ databases">
        <authorList>
            <person name="Kucharzyk K."/>
            <person name="Murdoch R.W."/>
            <person name="Higgins S."/>
            <person name="Loffler F."/>
        </authorList>
    </citation>
    <scope>NUCLEOTIDE SEQUENCE</scope>
</reference>
<organism evidence="2">
    <name type="scientific">bioreactor metagenome</name>
    <dbReference type="NCBI Taxonomy" id="1076179"/>
    <lineage>
        <taxon>unclassified sequences</taxon>
        <taxon>metagenomes</taxon>
        <taxon>ecological metagenomes</taxon>
    </lineage>
</organism>